<evidence type="ECO:0000259" key="3">
    <source>
        <dbReference type="Pfam" id="PF23664"/>
    </source>
</evidence>
<dbReference type="Pfam" id="PF24519">
    <property type="entry name" value="Ig-like_Pom152_1"/>
    <property type="match status" value="1"/>
</dbReference>
<feature type="domain" description="Nucleoporin POM152 immunoglobulin-like" evidence="3">
    <location>
        <begin position="765"/>
        <end position="867"/>
    </location>
</feature>
<dbReference type="Pfam" id="PF24312">
    <property type="entry name" value="Ig-like_POM152"/>
    <property type="match status" value="2"/>
</dbReference>
<dbReference type="PANTHER" id="PTHR28206">
    <property type="entry name" value="NUCLEOPORIN POM152"/>
    <property type="match status" value="1"/>
</dbReference>
<feature type="transmembrane region" description="Helical" evidence="2">
    <location>
        <begin position="182"/>
        <end position="203"/>
    </location>
</feature>
<dbReference type="InterPro" id="IPR056542">
    <property type="entry name" value="Ig-like_POM152_1st"/>
</dbReference>
<proteinExistence type="predicted"/>
<dbReference type="EMBL" id="MBFS01000581">
    <property type="protein sequence ID" value="PVV02162.1"/>
    <property type="molecule type" value="Genomic_DNA"/>
</dbReference>
<keyword evidence="2" id="KW-1133">Transmembrane helix</keyword>
<organism evidence="8 9">
    <name type="scientific">Smittium megazygosporum</name>
    <dbReference type="NCBI Taxonomy" id="133381"/>
    <lineage>
        <taxon>Eukaryota</taxon>
        <taxon>Fungi</taxon>
        <taxon>Fungi incertae sedis</taxon>
        <taxon>Zoopagomycota</taxon>
        <taxon>Kickxellomycotina</taxon>
        <taxon>Harpellomycetes</taxon>
        <taxon>Harpellales</taxon>
        <taxon>Legeriomycetaceae</taxon>
        <taxon>Smittium</taxon>
    </lineage>
</organism>
<evidence type="ECO:0000259" key="4">
    <source>
        <dbReference type="Pfam" id="PF24097"/>
    </source>
</evidence>
<dbReference type="OrthoDB" id="5529162at2759"/>
<dbReference type="InterPro" id="IPR056544">
    <property type="entry name" value="Ig_POM152"/>
</dbReference>
<dbReference type="InterPro" id="IPR056540">
    <property type="entry name" value="TMD_POM152"/>
</dbReference>
<dbReference type="GO" id="GO:0070762">
    <property type="term" value="C:nuclear pore transmembrane ring"/>
    <property type="evidence" value="ECO:0007669"/>
    <property type="project" value="TreeGrafter"/>
</dbReference>
<dbReference type="STRING" id="133381.A0A2T9ZC80"/>
<gene>
    <name evidence="8" type="ORF">BB560_003388</name>
</gene>
<comment type="caution">
    <text evidence="8">The sequence shown here is derived from an EMBL/GenBank/DDBJ whole genome shotgun (WGS) entry which is preliminary data.</text>
</comment>
<keyword evidence="9" id="KW-1185">Reference proteome</keyword>
<dbReference type="GO" id="GO:0006999">
    <property type="term" value="P:nuclear pore organization"/>
    <property type="evidence" value="ECO:0007669"/>
    <property type="project" value="TreeGrafter"/>
</dbReference>
<dbReference type="GO" id="GO:0017056">
    <property type="term" value="F:structural constituent of nuclear pore"/>
    <property type="evidence" value="ECO:0007669"/>
    <property type="project" value="InterPro"/>
</dbReference>
<feature type="domain" description="Nucleoporin POM152 first Ig-like" evidence="6">
    <location>
        <begin position="341"/>
        <end position="464"/>
    </location>
</feature>
<dbReference type="Pfam" id="PF24097">
    <property type="entry name" value="TMD_POM152"/>
    <property type="match status" value="1"/>
</dbReference>
<evidence type="ECO:0000259" key="6">
    <source>
        <dbReference type="Pfam" id="PF24519"/>
    </source>
</evidence>
<evidence type="ECO:0000256" key="2">
    <source>
        <dbReference type="SAM" id="Phobius"/>
    </source>
</evidence>
<evidence type="ECO:0000313" key="8">
    <source>
        <dbReference type="EMBL" id="PVV02162.1"/>
    </source>
</evidence>
<name>A0A2T9ZC80_9FUNG</name>
<dbReference type="GO" id="GO:0006606">
    <property type="term" value="P:protein import into nucleus"/>
    <property type="evidence" value="ECO:0007669"/>
    <property type="project" value="TreeGrafter"/>
</dbReference>
<feature type="compositionally biased region" description="Polar residues" evidence="1">
    <location>
        <begin position="76"/>
        <end position="103"/>
    </location>
</feature>
<evidence type="ECO:0000256" key="1">
    <source>
        <dbReference type="SAM" id="MobiDB-lite"/>
    </source>
</evidence>
<feature type="transmembrane region" description="Helical" evidence="2">
    <location>
        <begin position="230"/>
        <end position="247"/>
    </location>
</feature>
<evidence type="ECO:0000313" key="9">
    <source>
        <dbReference type="Proteomes" id="UP000245609"/>
    </source>
</evidence>
<protein>
    <submittedName>
        <fullName evidence="8">Uncharacterized protein</fullName>
    </submittedName>
</protein>
<dbReference type="Pfam" id="PF24527">
    <property type="entry name" value="Ig-like_Pom152_9"/>
    <property type="match status" value="1"/>
</dbReference>
<dbReference type="InterPro" id="IPR037701">
    <property type="entry name" value="Pom152"/>
</dbReference>
<dbReference type="Pfam" id="PF23664">
    <property type="entry name" value="Ig_Pom152"/>
    <property type="match status" value="2"/>
</dbReference>
<feature type="domain" description="Nucleoporin POM152 N-terminal transmembrane" evidence="4">
    <location>
        <begin position="175"/>
        <end position="275"/>
    </location>
</feature>
<sequence>MAEPLKKSYPKLTPVGKSSMRQNLFPPNNEPKKEPEISSKTIKPSTPVPQKSMGLFASVRAKSRKTMNPDDFSRNRYYNNSNLQNENMPSSKVEDNNQVNQTQGSGYSRLISRFSPKKSFFSPLSSSAAEPSSRTSVLDDIKNQTSFKEIKTEPVQPPVPAQNIVNPLIPESYVDSPTQRKYFLAATVLLISLLIVDIGLSFLELSSLKKTRGVDVEDYKELQRKNSWRFLKWLLAFALYSFSIWILRIPRIALNKNQALALFFFLAFLNLNIFVLKDNIFSVVVRASLSTVSTGLARLVWNIPFAGQSLLQDSDLLLGGYTEPEDNILGKYVVQVLPLSSVMVNPSGKYYCVTKEQRISSVFDSTLVPIFGQPKPTFSSAYIPLQFNGTQVYKLKYKHISLEDGKETTISQKIDRKYVKVTKTYKEPKNWQLATYLFKVSSPGIYSILSVTDRKGKMFRINQASNDLYNGNVVVVECPNGRLEWVKDNSDERDQVKHIDNEIHICSRNLDSGFFNSMSGLSIATYNHNGLLQVSASGYEPLELMIVRVFNGREEILSLDGIQPREQESRLLEDKNLLWKKFQSRELRYSIAESFVGPGEYVYRLMYVRDGCNNTRTLYGSSTTKRGVVERESIDTAIKTGKIARIKVWARPRITWKDSITPGVSFKKSSDPQKKGPIRLPFVVSGVSPWVVQYQIDPLGPDGGASAEPDSAVTNSNVKTLKVSGDGNGVIEAYEPGIYKLISVSDTRCRGGQIDAASVTIIDTKPPELSVSSQSISSEKCIGEIGTRIDLLLKGEGPFTVHYKEHVNSQTFDRKVKIPINKHTLRLTPDFPGLYEYTFYKVEDNNYPSGVKTHSIVRQVVHPQPSMKLIGSDLKHSCMGQKIDVDIQFLGHGPWELTYSIIQPTSATLTETITSHKNSTSISVGPFKDSGVHAVEFIEIADSRKCRRRLQIRSTIVVREGGPTAEFVCPAGGIKTLEGNTAKLPVRVQGEGSITLTYIWHGNTSNTLTEKVFNKDNTNSVHEVELPATNIGTYELLMVYDYCSGSIGIKSRCSVSVEPKPRVWFRSQVLSSEEIPIVPQTCQSNQISGSMINIELEGHGPWIVRYSAQRWNSGEESDDPDAESIHTSVVVGQNPLSLKLNATLPGLYKYTLLDVSDQLYMTPQKVVHSALRPSMVKQKVTPTPVGSLTVYSADGNVAFSSKNKPDTDVSLDSKGDNSPIQLCIPRGSPVSDYSEIQKIYGEYAPKVQLQIEELPMVSPPFTAWIELSSANSPSRIFETPQITTFNYTLDLSSYLISHIGRFGLRILKVIDSNGCTYSQTNLGGDMVEAGMEIEYIEAPTIRPLDPMPNDRDLTIETHKNSQVDSPSNSVYTEPYHVCKGDVVSMEVLGYPPWSIHYSYNERMKTVSINKPVFKKLMDSAGIFSVDKVCHLVTNSCCSRFANLKYNVHALPSAKISGGQNVKQSINQGERVEINIELKGEPPFTFTWQRKSLPVQGDRKVLGKILESHTIQNYNNYTYTLVTSLEGVFQVTYIQDKHCYYPRSKPN</sequence>
<evidence type="ECO:0000259" key="7">
    <source>
        <dbReference type="Pfam" id="PF24527"/>
    </source>
</evidence>
<evidence type="ECO:0000259" key="5">
    <source>
        <dbReference type="Pfam" id="PF24312"/>
    </source>
</evidence>
<keyword evidence="2" id="KW-0472">Membrane</keyword>
<feature type="transmembrane region" description="Helical" evidence="2">
    <location>
        <begin position="259"/>
        <end position="276"/>
    </location>
</feature>
<feature type="domain" description="Nucleoporin POM152 Ig-like" evidence="5">
    <location>
        <begin position="675"/>
        <end position="751"/>
    </location>
</feature>
<dbReference type="PANTHER" id="PTHR28206:SF1">
    <property type="entry name" value="NUCLEOPORIN POM152"/>
    <property type="match status" value="1"/>
</dbReference>
<feature type="domain" description="Nucleoporin POM152 ninth Ig-like" evidence="7">
    <location>
        <begin position="1376"/>
        <end position="1439"/>
    </location>
</feature>
<accession>A0A2T9ZC80</accession>
<dbReference type="InterPro" id="IPR056543">
    <property type="entry name" value="Ig-like_POM152_9th"/>
</dbReference>
<reference evidence="8 9" key="1">
    <citation type="journal article" date="2018" name="MBio">
        <title>Comparative Genomics Reveals the Core Gene Toolbox for the Fungus-Insect Symbiosis.</title>
        <authorList>
            <person name="Wang Y."/>
            <person name="Stata M."/>
            <person name="Wang W."/>
            <person name="Stajich J.E."/>
            <person name="White M.M."/>
            <person name="Moncalvo J.M."/>
        </authorList>
    </citation>
    <scope>NUCLEOTIDE SEQUENCE [LARGE SCALE GENOMIC DNA]</scope>
    <source>
        <strain evidence="8 9">SC-DP-2</strain>
    </source>
</reference>
<dbReference type="Proteomes" id="UP000245609">
    <property type="component" value="Unassembled WGS sequence"/>
</dbReference>
<keyword evidence="2" id="KW-0812">Transmembrane</keyword>
<dbReference type="InterPro" id="IPR056541">
    <property type="entry name" value="Ig-like_POM152"/>
</dbReference>
<feature type="region of interest" description="Disordered" evidence="1">
    <location>
        <begin position="1"/>
        <end position="103"/>
    </location>
</feature>
<feature type="domain" description="Nucleoporin POM152 immunoglobulin-like" evidence="3">
    <location>
        <begin position="1079"/>
        <end position="1168"/>
    </location>
</feature>
<feature type="domain" description="Nucleoporin POM152 Ig-like" evidence="5">
    <location>
        <begin position="963"/>
        <end position="1053"/>
    </location>
</feature>